<dbReference type="OrthoDB" id="5195601at2"/>
<dbReference type="STRING" id="80854.MVIS_2915"/>
<reference evidence="1 2" key="1">
    <citation type="submission" date="2016-11" db="EMBL/GenBank/DDBJ databases">
        <authorList>
            <person name="Jaros S."/>
            <person name="Januszkiewicz K."/>
            <person name="Wedrychowicz H."/>
        </authorList>
    </citation>
    <scope>NUCLEOTIDE SEQUENCE [LARGE SCALE GENOMIC DNA]</scope>
    <source>
        <strain evidence="1">NVI 5450</strain>
    </source>
</reference>
<dbReference type="PATRIC" id="fig|80854.5.peg.3092"/>
<dbReference type="HOGENOM" id="CLU_144109_0_0_6"/>
<dbReference type="RefSeq" id="WP_045111001.1">
    <property type="nucleotide sequence ID" value="NZ_CAWRBC010000036.1"/>
</dbReference>
<organism evidence="1 2">
    <name type="scientific">Moritella viscosa</name>
    <dbReference type="NCBI Taxonomy" id="80854"/>
    <lineage>
        <taxon>Bacteria</taxon>
        <taxon>Pseudomonadati</taxon>
        <taxon>Pseudomonadota</taxon>
        <taxon>Gammaproteobacteria</taxon>
        <taxon>Alteromonadales</taxon>
        <taxon>Moritellaceae</taxon>
        <taxon>Moritella</taxon>
    </lineage>
</organism>
<evidence type="ECO:0000313" key="1">
    <source>
        <dbReference type="EMBL" id="SGZ08582.1"/>
    </source>
</evidence>
<proteinExistence type="predicted"/>
<protein>
    <submittedName>
        <fullName evidence="1">Uncharacterized protein</fullName>
    </submittedName>
</protein>
<evidence type="ECO:0000313" key="2">
    <source>
        <dbReference type="Proteomes" id="UP000183794"/>
    </source>
</evidence>
<dbReference type="EMBL" id="FPLD01000091">
    <property type="protein sequence ID" value="SGZ08582.1"/>
    <property type="molecule type" value="Genomic_DNA"/>
</dbReference>
<dbReference type="Proteomes" id="UP000183794">
    <property type="component" value="Unassembled WGS sequence"/>
</dbReference>
<dbReference type="AlphaFoldDB" id="A0A090IEI9"/>
<sequence>MNTKTLKNIHKTAAIFALVLITSFLTSTIIADLLATPQQITYVKSTILMFIPALILAMIVTGTSAKKLYPGAMKSAFKIKQTRMKVAAINGVIILLPAAIILARWSALGQFDGLYWTVQILEIIAGMTNLTMIGLNIRDGIRLGYKAKKRTAR</sequence>
<name>A0A090IEI9_9GAMM</name>
<dbReference type="KEGG" id="mvs:MVIS_2915"/>
<gene>
    <name evidence="1" type="ORF">NVI5450_3345</name>
</gene>
<accession>A0A090IEI9</accession>